<dbReference type="PANTHER" id="PTHR13452:SF10">
    <property type="entry name" value="THUMP DOMAIN-CONTAINING PROTEIN 1"/>
    <property type="match status" value="1"/>
</dbReference>
<dbReference type="PANTHER" id="PTHR13452">
    <property type="entry name" value="THUMP DOMAIN CONTAINING PROTEIN 1-RELATED"/>
    <property type="match status" value="1"/>
</dbReference>
<dbReference type="Gene3D" id="3.30.2300.10">
    <property type="entry name" value="THUMP superfamily"/>
    <property type="match status" value="1"/>
</dbReference>
<evidence type="ECO:0000259" key="2">
    <source>
        <dbReference type="PROSITE" id="PS51165"/>
    </source>
</evidence>
<dbReference type="Proteomes" id="UP000054815">
    <property type="component" value="Unassembled WGS sequence"/>
</dbReference>
<evidence type="ECO:0000313" key="4">
    <source>
        <dbReference type="Proteomes" id="UP000054815"/>
    </source>
</evidence>
<organism evidence="3 4">
    <name type="scientific">Trichinella pseudospiralis</name>
    <name type="common">Parasitic roundworm</name>
    <dbReference type="NCBI Taxonomy" id="6337"/>
    <lineage>
        <taxon>Eukaryota</taxon>
        <taxon>Metazoa</taxon>
        <taxon>Ecdysozoa</taxon>
        <taxon>Nematoda</taxon>
        <taxon>Enoplea</taxon>
        <taxon>Dorylaimia</taxon>
        <taxon>Trichinellida</taxon>
        <taxon>Trichinellidae</taxon>
        <taxon>Trichinella</taxon>
    </lineage>
</organism>
<dbReference type="SUPFAM" id="SSF143437">
    <property type="entry name" value="THUMP domain-like"/>
    <property type="match status" value="1"/>
</dbReference>
<gene>
    <name evidence="3" type="primary">THUMPD1</name>
    <name evidence="3" type="ORF">T4E_5891</name>
</gene>
<dbReference type="STRING" id="6337.A0A0V0XH97"/>
<evidence type="ECO:0000313" key="3">
    <source>
        <dbReference type="EMBL" id="KRX87355.1"/>
    </source>
</evidence>
<dbReference type="Pfam" id="PF02926">
    <property type="entry name" value="THUMP"/>
    <property type="match status" value="1"/>
</dbReference>
<protein>
    <submittedName>
        <fullName evidence="3">THUMP domain-containing protein 1</fullName>
    </submittedName>
</protein>
<dbReference type="PROSITE" id="PS51165">
    <property type="entry name" value="THUMP"/>
    <property type="match status" value="1"/>
</dbReference>
<sequence length="270" mass="30293">MKRKRCRKWFTNSGKAKRAKNGMQVLRSGMKGVLLTCDNGLENRCLAEALQLFKEYTAVDCDNSATASNYVNLESAVLYDAIDQCVNSLTANDKLEKDALCAVETGVKNCPFVSCPTDADPVNLVNKIMEDVSKGIRASNRLIQRLLPVEITCHADVDSISDFAGKLIKLHFSTDPAVTAEESSYAIVYKARNNNCLSKEAIYDRINDQIRLINDKFKVVLENPKHCILVNTLKDVCCLSVVKDYYNYKKFNWNQIQLSNKLSEEGKKAD</sequence>
<comment type="caution">
    <text evidence="3">The sequence shown here is derived from an EMBL/GenBank/DDBJ whole genome shotgun (WGS) entry which is preliminary data.</text>
</comment>
<feature type="domain" description="THUMP" evidence="2">
    <location>
        <begin position="131"/>
        <end position="243"/>
    </location>
</feature>
<dbReference type="CDD" id="cd11717">
    <property type="entry name" value="THUMP_THUMPD1_like"/>
    <property type="match status" value="1"/>
</dbReference>
<name>A0A0V0XH97_TRIPS</name>
<keyword evidence="1" id="KW-0694">RNA-binding</keyword>
<dbReference type="GO" id="GO:0006400">
    <property type="term" value="P:tRNA modification"/>
    <property type="evidence" value="ECO:0007669"/>
    <property type="project" value="InterPro"/>
</dbReference>
<proteinExistence type="predicted"/>
<dbReference type="InterPro" id="IPR004114">
    <property type="entry name" value="THUMP_dom"/>
</dbReference>
<dbReference type="EMBL" id="JYDU01000293">
    <property type="protein sequence ID" value="KRX87355.1"/>
    <property type="molecule type" value="Genomic_DNA"/>
</dbReference>
<reference evidence="3 4" key="1">
    <citation type="submission" date="2015-01" db="EMBL/GenBank/DDBJ databases">
        <title>Evolution of Trichinella species and genotypes.</title>
        <authorList>
            <person name="Korhonen P.K."/>
            <person name="Edoardo P."/>
            <person name="Giuseppe L.R."/>
            <person name="Gasser R.B."/>
        </authorList>
    </citation>
    <scope>NUCLEOTIDE SEQUENCE [LARGE SCALE GENOMIC DNA]</scope>
    <source>
        <strain evidence="3">ISS141</strain>
    </source>
</reference>
<dbReference type="GO" id="GO:0003723">
    <property type="term" value="F:RNA binding"/>
    <property type="evidence" value="ECO:0007669"/>
    <property type="project" value="UniProtKB-UniRule"/>
</dbReference>
<dbReference type="AlphaFoldDB" id="A0A0V0XH97"/>
<evidence type="ECO:0000256" key="1">
    <source>
        <dbReference type="PROSITE-ProRule" id="PRU00529"/>
    </source>
</evidence>
<accession>A0A0V0XH97</accession>
<dbReference type="InterPro" id="IPR040183">
    <property type="entry name" value="THUMPD1-like"/>
</dbReference>